<evidence type="ECO:0000256" key="10">
    <source>
        <dbReference type="ARBA" id="ARBA00031323"/>
    </source>
</evidence>
<evidence type="ECO:0000256" key="11">
    <source>
        <dbReference type="ARBA" id="ARBA00031350"/>
    </source>
</evidence>
<dbReference type="Proteomes" id="UP000316706">
    <property type="component" value="Unassembled WGS sequence"/>
</dbReference>
<evidence type="ECO:0000256" key="2">
    <source>
        <dbReference type="ARBA" id="ARBA00005369"/>
    </source>
</evidence>
<dbReference type="SUPFAM" id="SSF53335">
    <property type="entry name" value="S-adenosyl-L-methionine-dependent methyltransferases"/>
    <property type="match status" value="1"/>
</dbReference>
<evidence type="ECO:0000256" key="1">
    <source>
        <dbReference type="ARBA" id="ARBA00004496"/>
    </source>
</evidence>
<keyword evidence="5" id="KW-0963">Cytoplasm</keyword>
<dbReference type="CDD" id="cd02440">
    <property type="entry name" value="AdoMet_MTases"/>
    <property type="match status" value="1"/>
</dbReference>
<proteinExistence type="inferred from homology"/>
<comment type="subcellular location">
    <subcellularLocation>
        <location evidence="1">Cytoplasm</location>
    </subcellularLocation>
</comment>
<dbReference type="RefSeq" id="WP_141973660.1">
    <property type="nucleotide sequence ID" value="NZ_VFPO01000001.1"/>
</dbReference>
<comment type="similarity">
    <text evidence="2">Belongs to the methyltransferase superfamily. L-isoaspartyl/D-aspartyl protein methyltransferase family.</text>
</comment>
<evidence type="ECO:0000256" key="3">
    <source>
        <dbReference type="ARBA" id="ARBA00011890"/>
    </source>
</evidence>
<dbReference type="InterPro" id="IPR000682">
    <property type="entry name" value="PCMT"/>
</dbReference>
<dbReference type="InterPro" id="IPR029063">
    <property type="entry name" value="SAM-dependent_MTases_sf"/>
</dbReference>
<dbReference type="PANTHER" id="PTHR11579:SF0">
    <property type="entry name" value="PROTEIN-L-ISOASPARTATE(D-ASPARTATE) O-METHYLTRANSFERASE"/>
    <property type="match status" value="1"/>
</dbReference>
<keyword evidence="13" id="KW-1185">Reference proteome</keyword>
<dbReference type="AlphaFoldDB" id="A0A543INH2"/>
<organism evidence="12 13">
    <name type="scientific">Actinomadura hallensis</name>
    <dbReference type="NCBI Taxonomy" id="337895"/>
    <lineage>
        <taxon>Bacteria</taxon>
        <taxon>Bacillati</taxon>
        <taxon>Actinomycetota</taxon>
        <taxon>Actinomycetes</taxon>
        <taxon>Streptosporangiales</taxon>
        <taxon>Thermomonosporaceae</taxon>
        <taxon>Actinomadura</taxon>
    </lineage>
</organism>
<dbReference type="EMBL" id="VFPO01000001">
    <property type="protein sequence ID" value="TQM72143.1"/>
    <property type="molecule type" value="Genomic_DNA"/>
</dbReference>
<reference evidence="12 13" key="1">
    <citation type="submission" date="2019-06" db="EMBL/GenBank/DDBJ databases">
        <title>Sequencing the genomes of 1000 actinobacteria strains.</title>
        <authorList>
            <person name="Klenk H.-P."/>
        </authorList>
    </citation>
    <scope>NUCLEOTIDE SEQUENCE [LARGE SCALE GENOMIC DNA]</scope>
    <source>
        <strain evidence="12 13">DSM 45043</strain>
    </source>
</reference>
<dbReference type="EC" id="2.1.1.77" evidence="3"/>
<keyword evidence="6 12" id="KW-0489">Methyltransferase</keyword>
<sequence length="276" mass="30177">MKIEDLLRRVPREAFVPDVVWVRRDDGWAVPLRRADDPDRWLELVRSDDSIITQVDDGATERGVWPTSSASAPSIVATMLEALDVEAGMKVLEIGTGTGYNAALLAELAGPRNVTSVEIDAGPAEQARAALARVGCDVQVVTADGTHGHAANAPYDRVIATAAVCRLPYAWVRQTRPGGLILAPWGPTFHPDDPLVVLTTGEDGTAEGRFTCPAWFMPMRDQRMPQDVRHRTRKRWEEMGEPAVSRFGLTVTATTQHIWLDRPDNLVSPTLPDGTG</sequence>
<evidence type="ECO:0000256" key="8">
    <source>
        <dbReference type="ARBA" id="ARBA00022691"/>
    </source>
</evidence>
<evidence type="ECO:0000256" key="7">
    <source>
        <dbReference type="ARBA" id="ARBA00022679"/>
    </source>
</evidence>
<evidence type="ECO:0000256" key="4">
    <source>
        <dbReference type="ARBA" id="ARBA00013346"/>
    </source>
</evidence>
<dbReference type="PANTHER" id="PTHR11579">
    <property type="entry name" value="PROTEIN-L-ISOASPARTATE O-METHYLTRANSFERASE"/>
    <property type="match status" value="1"/>
</dbReference>
<dbReference type="OrthoDB" id="3501659at2"/>
<dbReference type="Pfam" id="PF01135">
    <property type="entry name" value="PCMT"/>
    <property type="match status" value="1"/>
</dbReference>
<dbReference type="GO" id="GO:0032259">
    <property type="term" value="P:methylation"/>
    <property type="evidence" value="ECO:0007669"/>
    <property type="project" value="UniProtKB-KW"/>
</dbReference>
<keyword evidence="8" id="KW-0949">S-adenosyl-L-methionine</keyword>
<name>A0A543INH2_9ACTN</name>
<evidence type="ECO:0000256" key="6">
    <source>
        <dbReference type="ARBA" id="ARBA00022603"/>
    </source>
</evidence>
<evidence type="ECO:0000256" key="5">
    <source>
        <dbReference type="ARBA" id="ARBA00022490"/>
    </source>
</evidence>
<keyword evidence="7 12" id="KW-0808">Transferase</keyword>
<protein>
    <recommendedName>
        <fullName evidence="4">Protein-L-isoaspartate O-methyltransferase</fullName>
        <ecNumber evidence="3">2.1.1.77</ecNumber>
    </recommendedName>
    <alternativeName>
        <fullName evidence="11">L-isoaspartyl protein carboxyl methyltransferase</fullName>
    </alternativeName>
    <alternativeName>
        <fullName evidence="9">Protein L-isoaspartyl methyltransferase</fullName>
    </alternativeName>
    <alternativeName>
        <fullName evidence="10">Protein-beta-aspartate methyltransferase</fullName>
    </alternativeName>
</protein>
<dbReference type="Gene3D" id="3.40.50.150">
    <property type="entry name" value="Vaccinia Virus protein VP39"/>
    <property type="match status" value="1"/>
</dbReference>
<evidence type="ECO:0000313" key="13">
    <source>
        <dbReference type="Proteomes" id="UP000316706"/>
    </source>
</evidence>
<evidence type="ECO:0000313" key="12">
    <source>
        <dbReference type="EMBL" id="TQM72143.1"/>
    </source>
</evidence>
<evidence type="ECO:0000256" key="9">
    <source>
        <dbReference type="ARBA" id="ARBA00030757"/>
    </source>
</evidence>
<dbReference type="GO" id="GO:0005737">
    <property type="term" value="C:cytoplasm"/>
    <property type="evidence" value="ECO:0007669"/>
    <property type="project" value="UniProtKB-SubCell"/>
</dbReference>
<dbReference type="GO" id="GO:0004719">
    <property type="term" value="F:protein-L-isoaspartate (D-aspartate) O-methyltransferase activity"/>
    <property type="evidence" value="ECO:0007669"/>
    <property type="project" value="UniProtKB-EC"/>
</dbReference>
<accession>A0A543INH2</accession>
<gene>
    <name evidence="12" type="ORF">FHX41_5932</name>
</gene>
<comment type="caution">
    <text evidence="12">The sequence shown here is derived from an EMBL/GenBank/DDBJ whole genome shotgun (WGS) entry which is preliminary data.</text>
</comment>